<dbReference type="OrthoDB" id="10068328at2759"/>
<dbReference type="Pfam" id="PF02759">
    <property type="entry name" value="RUN"/>
    <property type="match status" value="1"/>
</dbReference>
<feature type="coiled-coil region" evidence="1">
    <location>
        <begin position="53"/>
        <end position="80"/>
    </location>
</feature>
<dbReference type="EnsemblMetazoa" id="XM_038197494.1">
    <property type="protein sequence ID" value="XP_038053422.1"/>
    <property type="gene ID" value="LOC119725900"/>
</dbReference>
<evidence type="ECO:0000313" key="5">
    <source>
        <dbReference type="Proteomes" id="UP000887568"/>
    </source>
</evidence>
<keyword evidence="1" id="KW-0175">Coiled coil</keyword>
<dbReference type="Pfam" id="PF26030">
    <property type="entry name" value="RUNDC1"/>
    <property type="match status" value="1"/>
</dbReference>
<organism evidence="4 5">
    <name type="scientific">Patiria miniata</name>
    <name type="common">Bat star</name>
    <name type="synonym">Asterina miniata</name>
    <dbReference type="NCBI Taxonomy" id="46514"/>
    <lineage>
        <taxon>Eukaryota</taxon>
        <taxon>Metazoa</taxon>
        <taxon>Echinodermata</taxon>
        <taxon>Eleutherozoa</taxon>
        <taxon>Asterozoa</taxon>
        <taxon>Asteroidea</taxon>
        <taxon>Valvatacea</taxon>
        <taxon>Valvatida</taxon>
        <taxon>Asterinidae</taxon>
        <taxon>Patiria</taxon>
    </lineage>
</organism>
<dbReference type="CTD" id="146923"/>
<evidence type="ECO:0000256" key="2">
    <source>
        <dbReference type="SAM" id="MobiDB-lite"/>
    </source>
</evidence>
<dbReference type="SUPFAM" id="SSF140741">
    <property type="entry name" value="RUN domain-like"/>
    <property type="match status" value="1"/>
</dbReference>
<dbReference type="InterPro" id="IPR004012">
    <property type="entry name" value="Run_dom"/>
</dbReference>
<dbReference type="PANTHER" id="PTHR15591">
    <property type="entry name" value="RUN AND SH3 DOMAIN CONTAINING"/>
    <property type="match status" value="1"/>
</dbReference>
<proteinExistence type="predicted"/>
<dbReference type="OMA" id="THKGNHW"/>
<dbReference type="GeneID" id="119725900"/>
<evidence type="ECO:0000256" key="1">
    <source>
        <dbReference type="SAM" id="Coils"/>
    </source>
</evidence>
<dbReference type="SMART" id="SM00593">
    <property type="entry name" value="RUN"/>
    <property type="match status" value="1"/>
</dbReference>
<dbReference type="Gene3D" id="1.20.58.900">
    <property type="match status" value="1"/>
</dbReference>
<dbReference type="AlphaFoldDB" id="A0A913ZNV8"/>
<dbReference type="PROSITE" id="PS50826">
    <property type="entry name" value="RUN"/>
    <property type="match status" value="1"/>
</dbReference>
<sequence length="588" mass="65951">MAQANDAPVLRLIPDVIQHQPRAIMSLDSRPLQACRLYLASGISTHGISRDVHVNMVDQLQHLEEEQEQLNSSLLALTTHFAQVQFRLKQIVNAPIDDKENLLKDLEEFAFKGCPDVRGSRSQDAQMLEDASEKEHESRITEQREKQMELISQLKSQLDDLEQFAYEEGSGELPQNMILEKQNVIIEELKQKLGLNIEDMDKLTTDDLRQLVDSAIGRIVNPAKVKETVIHQLKNQIGDLERFISFLQGEASTPGLVTPNSCSCPVDAKDDTISEADSEAPDCCVHPKAGKLGSKQSTAERIKKMRESHISSMKKALALLQYMAITQLGCGTDKLKEKKTAKPDASDDYREMLKVLDAAVNHVIMLARQQQESPAEDSDYTSDSSDSPVNRPLDDVTVAVRRELAPALRDLFEHGQFKHSSSSDALITPITACLATHRNTSSQKVHAWDLFVKYYDIKKGKAFAMSPARKLSQAFDIDIVGGTAITAKQTLLAAIDYVSGSHEPLKRSKEAQFKAFVSEALNGQKLAIWCRLISRTTSLIDYHYYPWSYMMKNSFDGALQLLDKLSEIKFRLNVDIAVQQFYNIKDAF</sequence>
<reference evidence="4" key="1">
    <citation type="submission" date="2022-11" db="UniProtKB">
        <authorList>
            <consortium name="EnsemblMetazoa"/>
        </authorList>
    </citation>
    <scope>IDENTIFICATION</scope>
</reference>
<feature type="region of interest" description="Disordered" evidence="2">
    <location>
        <begin position="120"/>
        <end position="139"/>
    </location>
</feature>
<dbReference type="InterPro" id="IPR047343">
    <property type="entry name" value="RUSC1_2"/>
</dbReference>
<evidence type="ECO:0000313" key="4">
    <source>
        <dbReference type="EnsemblMetazoa" id="XP_038053422.1"/>
    </source>
</evidence>
<dbReference type="InterPro" id="IPR037213">
    <property type="entry name" value="Run_dom_sf"/>
</dbReference>
<dbReference type="Proteomes" id="UP000887568">
    <property type="component" value="Unplaced"/>
</dbReference>
<dbReference type="RefSeq" id="XP_038053422.1">
    <property type="nucleotide sequence ID" value="XM_038197494.1"/>
</dbReference>
<protein>
    <recommendedName>
        <fullName evidence="3">RUN domain-containing protein</fullName>
    </recommendedName>
</protein>
<feature type="domain" description="RUN" evidence="3">
    <location>
        <begin position="395"/>
        <end position="577"/>
    </location>
</feature>
<dbReference type="InterPro" id="IPR058732">
    <property type="entry name" value="RUNDC1_M"/>
</dbReference>
<keyword evidence="5" id="KW-1185">Reference proteome</keyword>
<dbReference type="CDD" id="cd17683">
    <property type="entry name" value="RUN_RUNDC1"/>
    <property type="match status" value="1"/>
</dbReference>
<name>A0A913ZNV8_PATMI</name>
<evidence type="ECO:0000259" key="3">
    <source>
        <dbReference type="PROSITE" id="PS50826"/>
    </source>
</evidence>
<accession>A0A913ZNV8</accession>
<dbReference type="PANTHER" id="PTHR15591:SF19">
    <property type="entry name" value="RUN DOMAIN-CONTAINING PROTEIN 1 ISOFORM X1"/>
    <property type="match status" value="1"/>
</dbReference>
<feature type="region of interest" description="Disordered" evidence="2">
    <location>
        <begin position="369"/>
        <end position="392"/>
    </location>
</feature>